<dbReference type="GO" id="GO:0016491">
    <property type="term" value="F:oxidoreductase activity"/>
    <property type="evidence" value="ECO:0007669"/>
    <property type="project" value="UniProtKB-KW"/>
</dbReference>
<feature type="transmembrane region" description="Helical" evidence="4">
    <location>
        <begin position="56"/>
        <end position="75"/>
    </location>
</feature>
<evidence type="ECO:0000256" key="1">
    <source>
        <dbReference type="ARBA" id="ARBA00022723"/>
    </source>
</evidence>
<comment type="caution">
    <text evidence="6">The sequence shown here is derived from an EMBL/GenBank/DDBJ whole genome shotgun (WGS) entry which is preliminary data.</text>
</comment>
<dbReference type="EMBL" id="DRXG01000112">
    <property type="protein sequence ID" value="HHN52687.1"/>
    <property type="molecule type" value="Genomic_DNA"/>
</dbReference>
<evidence type="ECO:0000256" key="2">
    <source>
        <dbReference type="ARBA" id="ARBA00023002"/>
    </source>
</evidence>
<keyword evidence="4" id="KW-0472">Membrane</keyword>
<gene>
    <name evidence="7" type="ORF">ENM30_05180</name>
    <name evidence="6" type="ORF">ENT82_05150</name>
    <name evidence="5" type="ORF">ENU43_08345</name>
</gene>
<keyword evidence="1" id="KW-0479">Metal-binding</keyword>
<evidence type="ECO:0000256" key="3">
    <source>
        <dbReference type="ARBA" id="ARBA00023004"/>
    </source>
</evidence>
<reference evidence="6" key="1">
    <citation type="journal article" date="2020" name="mSystems">
        <title>Genome- and Community-Level Interaction Insights into Carbon Utilization and Element Cycling Functions of Hydrothermarchaeota in Hydrothermal Sediment.</title>
        <authorList>
            <person name="Zhou Z."/>
            <person name="Liu Y."/>
            <person name="Xu W."/>
            <person name="Pan J."/>
            <person name="Luo Z.H."/>
            <person name="Li M."/>
        </authorList>
    </citation>
    <scope>NUCLEOTIDE SEQUENCE [LARGE SCALE GENOMIC DNA]</scope>
    <source>
        <strain evidence="7">SpSt-1073</strain>
        <strain evidence="6">SpSt-613</strain>
        <strain evidence="5">SpSt-669</strain>
    </source>
</reference>
<feature type="transmembrane region" description="Helical" evidence="4">
    <location>
        <begin position="82"/>
        <end position="106"/>
    </location>
</feature>
<keyword evidence="2" id="KW-0560">Oxidoreductase</keyword>
<evidence type="ECO:0008006" key="8">
    <source>
        <dbReference type="Google" id="ProtNLM"/>
    </source>
</evidence>
<organism evidence="6">
    <name type="scientific">Caldiarchaeum subterraneum</name>
    <dbReference type="NCBI Taxonomy" id="311458"/>
    <lineage>
        <taxon>Archaea</taxon>
        <taxon>Nitrososphaerota</taxon>
        <taxon>Candidatus Caldarchaeales</taxon>
        <taxon>Candidatus Caldarchaeaceae</taxon>
        <taxon>Candidatus Caldarchaeum</taxon>
    </lineage>
</organism>
<keyword evidence="4" id="KW-1133">Transmembrane helix</keyword>
<keyword evidence="4" id="KW-0812">Transmembrane</keyword>
<accession>A0A7C4E2L4</accession>
<keyword evidence="3" id="KW-0408">Iron</keyword>
<evidence type="ECO:0000313" key="7">
    <source>
        <dbReference type="EMBL" id="HHN52687.1"/>
    </source>
</evidence>
<protein>
    <recommendedName>
        <fullName evidence="8">Heme A synthase</fullName>
    </recommendedName>
</protein>
<dbReference type="GO" id="GO:0046872">
    <property type="term" value="F:metal ion binding"/>
    <property type="evidence" value="ECO:0007669"/>
    <property type="project" value="UniProtKB-KW"/>
</dbReference>
<evidence type="ECO:0000313" key="5">
    <source>
        <dbReference type="EMBL" id="HGL41654.1"/>
    </source>
</evidence>
<evidence type="ECO:0000313" key="6">
    <source>
        <dbReference type="EMBL" id="HGN90496.1"/>
    </source>
</evidence>
<proteinExistence type="predicted"/>
<dbReference type="PANTHER" id="PTHR35457:SF1">
    <property type="entry name" value="HEME A SYNTHASE"/>
    <property type="match status" value="1"/>
</dbReference>
<sequence length="152" mass="16550">MNLRRVFYSALGTSLLAILTMSLGSYVSKVGAGMACPDWPLCPLENDPFILLEFGHRIVAFTTFLSGIYTFYLGWRTMLRPLAVYAFAALLLQVFVVGAVVIYTAIPPIVIAVHQAVAATVLALHSSLATASFVIRAQEKHKNTAQEVVPHV</sequence>
<dbReference type="EMBL" id="DTAD01000055">
    <property type="protein sequence ID" value="HGN90496.1"/>
    <property type="molecule type" value="Genomic_DNA"/>
</dbReference>
<feature type="transmembrane region" description="Helical" evidence="4">
    <location>
        <begin position="112"/>
        <end position="135"/>
    </location>
</feature>
<dbReference type="AlphaFoldDB" id="A0A7C4E2L4"/>
<name>A0A7C4E2L4_CALS0</name>
<dbReference type="InterPro" id="IPR050450">
    <property type="entry name" value="COX15/CtaA_HemeA_synthase"/>
</dbReference>
<dbReference type="PANTHER" id="PTHR35457">
    <property type="entry name" value="HEME A SYNTHASE"/>
    <property type="match status" value="1"/>
</dbReference>
<dbReference type="EMBL" id="DTCM01000102">
    <property type="protein sequence ID" value="HGL41654.1"/>
    <property type="molecule type" value="Genomic_DNA"/>
</dbReference>
<evidence type="ECO:0000256" key="4">
    <source>
        <dbReference type="SAM" id="Phobius"/>
    </source>
</evidence>